<evidence type="ECO:0000256" key="12">
    <source>
        <dbReference type="SAM" id="MobiDB-lite"/>
    </source>
</evidence>
<evidence type="ECO:0000313" key="14">
    <source>
        <dbReference type="EMBL" id="CAJ1053905.1"/>
    </source>
</evidence>
<dbReference type="PANTHER" id="PTHR24393:SF5">
    <property type="entry name" value="HISTONE-LYSINE N-METHYLTRANSFERASE PRDM16"/>
    <property type="match status" value="1"/>
</dbReference>
<feature type="region of interest" description="Disordered" evidence="12">
    <location>
        <begin position="595"/>
        <end position="620"/>
    </location>
</feature>
<feature type="domain" description="C2H2-type" evidence="13">
    <location>
        <begin position="362"/>
        <end position="389"/>
    </location>
</feature>
<keyword evidence="6" id="KW-0862">Zinc</keyword>
<keyword evidence="15" id="KW-1185">Reference proteome</keyword>
<dbReference type="Gene3D" id="3.30.160.60">
    <property type="entry name" value="Classic Zinc Finger"/>
    <property type="match status" value="8"/>
</dbReference>
<feature type="domain" description="C2H2-type" evidence="13">
    <location>
        <begin position="546"/>
        <end position="573"/>
    </location>
</feature>
<accession>A0AAV1EZ30</accession>
<dbReference type="SUPFAM" id="SSF57667">
    <property type="entry name" value="beta-beta-alpha zinc fingers"/>
    <property type="match status" value="5"/>
</dbReference>
<feature type="region of interest" description="Disordered" evidence="12">
    <location>
        <begin position="311"/>
        <end position="366"/>
    </location>
</feature>
<evidence type="ECO:0000256" key="7">
    <source>
        <dbReference type="ARBA" id="ARBA00023015"/>
    </source>
</evidence>
<feature type="compositionally biased region" description="Polar residues" evidence="12">
    <location>
        <begin position="125"/>
        <end position="151"/>
    </location>
</feature>
<feature type="compositionally biased region" description="Polar residues" evidence="12">
    <location>
        <begin position="311"/>
        <end position="329"/>
    </location>
</feature>
<evidence type="ECO:0000256" key="1">
    <source>
        <dbReference type="ARBA" id="ARBA00004123"/>
    </source>
</evidence>
<keyword evidence="8" id="KW-0238">DNA-binding</keyword>
<organism evidence="14 15">
    <name type="scientific">Xyrichtys novacula</name>
    <name type="common">Pearly razorfish</name>
    <name type="synonym">Hemipteronotus novacula</name>
    <dbReference type="NCBI Taxonomy" id="13765"/>
    <lineage>
        <taxon>Eukaryota</taxon>
        <taxon>Metazoa</taxon>
        <taxon>Chordata</taxon>
        <taxon>Craniata</taxon>
        <taxon>Vertebrata</taxon>
        <taxon>Euteleostomi</taxon>
        <taxon>Actinopterygii</taxon>
        <taxon>Neopterygii</taxon>
        <taxon>Teleostei</taxon>
        <taxon>Neoteleostei</taxon>
        <taxon>Acanthomorphata</taxon>
        <taxon>Eupercaria</taxon>
        <taxon>Labriformes</taxon>
        <taxon>Labridae</taxon>
        <taxon>Xyrichtys</taxon>
    </lineage>
</organism>
<keyword evidence="4" id="KW-0677">Repeat</keyword>
<keyword evidence="10" id="KW-0539">Nucleus</keyword>
<keyword evidence="3" id="KW-0479">Metal-binding</keyword>
<dbReference type="GO" id="GO:0001228">
    <property type="term" value="F:DNA-binding transcription activator activity, RNA polymerase II-specific"/>
    <property type="evidence" value="ECO:0007669"/>
    <property type="project" value="TreeGrafter"/>
</dbReference>
<feature type="domain" description="C2H2-type" evidence="13">
    <location>
        <begin position="436"/>
        <end position="463"/>
    </location>
</feature>
<dbReference type="FunFam" id="3.30.160.60:FF:000130">
    <property type="entry name" value="Spalt-like transcription factor 4"/>
    <property type="match status" value="1"/>
</dbReference>
<evidence type="ECO:0000259" key="13">
    <source>
        <dbReference type="PROSITE" id="PS50157"/>
    </source>
</evidence>
<comment type="similarity">
    <text evidence="2">Belongs to the krueppel C2H2-type zinc-finger protein family.</text>
</comment>
<feature type="compositionally biased region" description="Polar residues" evidence="12">
    <location>
        <begin position="256"/>
        <end position="265"/>
    </location>
</feature>
<feature type="compositionally biased region" description="Acidic residues" evidence="12">
    <location>
        <begin position="182"/>
        <end position="221"/>
    </location>
</feature>
<evidence type="ECO:0000256" key="2">
    <source>
        <dbReference type="ARBA" id="ARBA00006991"/>
    </source>
</evidence>
<keyword evidence="5 11" id="KW-0863">Zinc-finger</keyword>
<dbReference type="PROSITE" id="PS00028">
    <property type="entry name" value="ZINC_FINGER_C2H2_1"/>
    <property type="match status" value="7"/>
</dbReference>
<feature type="domain" description="C2H2-type" evidence="13">
    <location>
        <begin position="490"/>
        <end position="517"/>
    </location>
</feature>
<dbReference type="GO" id="GO:0000978">
    <property type="term" value="F:RNA polymerase II cis-regulatory region sequence-specific DNA binding"/>
    <property type="evidence" value="ECO:0007669"/>
    <property type="project" value="TreeGrafter"/>
</dbReference>
<evidence type="ECO:0000256" key="4">
    <source>
        <dbReference type="ARBA" id="ARBA00022737"/>
    </source>
</evidence>
<evidence type="ECO:0000256" key="6">
    <source>
        <dbReference type="ARBA" id="ARBA00022833"/>
    </source>
</evidence>
<feature type="domain" description="C2H2-type" evidence="13">
    <location>
        <begin position="462"/>
        <end position="489"/>
    </location>
</feature>
<feature type="domain" description="C2H2-type" evidence="13">
    <location>
        <begin position="390"/>
        <end position="417"/>
    </location>
</feature>
<sequence length="620" mass="70241">MPSSLVLRPLPSYPSSPRHGWEVHSSSVYLVSWRKRDQFAMKTRPKIPIPALPVKARPDKRPRKRRTFEEKAAMKKARDKARAQTRVNIGAAFEQWRQLRSLKKLKSDQAVAACLLKSYESNKVRSTPSKNRYSDRMTNPEPSGDWTASLSDQDDDSVIWVGEQDMSKNEDTSPQELAESTDLADEACCPDEETESVPSMEEEEEEEEERGEVGWDDDSGSDYEPPFYVRISSAIHTKTCHTQGELPTVSMEDTADSSGRNTTSRDSPEMPETLEDVTSAECQETSEEESCSADQTSELWLSGPQKIHLSETVTQDQDQGTSTGDSSGQLDPKYGSSYIQHQEKSSRELEQHQEPQRPKKKFDCPTCGRPFPSSGALRRHLVIHSGKRPYKCFICGRGFTQGGNLKTHMKTHKGDLSKWTLVKEKSPPKETPVTVHLCGECGMEFPQKQQLEDHRQTHIKPYSCPDCGKTFKNESYINIHRRVHSADSPFLCLVCGKRCATAETLRMHEITHTRERNYICCECGKAFLQASHLSVHIRTHTGERPHLCPVCGKSYSRSFPLKVHLRVHTGEKPFKCDKCGKCFYYSQGYKAHLKVHDKKPKPPSKPLGRPKQQPLMEKDG</sequence>
<dbReference type="FunFam" id="3.30.160.60:FF:000643">
    <property type="entry name" value="Zinc finger protein 668"/>
    <property type="match status" value="1"/>
</dbReference>
<dbReference type="Pfam" id="PF00096">
    <property type="entry name" value="zf-C2H2"/>
    <property type="match status" value="7"/>
</dbReference>
<keyword evidence="7" id="KW-0805">Transcription regulation</keyword>
<evidence type="ECO:0000256" key="11">
    <source>
        <dbReference type="PROSITE-ProRule" id="PRU00042"/>
    </source>
</evidence>
<evidence type="ECO:0000256" key="9">
    <source>
        <dbReference type="ARBA" id="ARBA00023163"/>
    </source>
</evidence>
<dbReference type="PROSITE" id="PS50157">
    <property type="entry name" value="ZINC_FINGER_C2H2_2"/>
    <property type="match status" value="8"/>
</dbReference>
<dbReference type="AlphaFoldDB" id="A0AAV1EZ30"/>
<dbReference type="InterPro" id="IPR013087">
    <property type="entry name" value="Znf_C2H2_type"/>
</dbReference>
<protein>
    <submittedName>
        <fullName evidence="14">Zinc finger protein 391-like</fullName>
    </submittedName>
</protein>
<dbReference type="FunFam" id="3.30.160.60:FF:002343">
    <property type="entry name" value="Zinc finger protein 33A"/>
    <property type="match status" value="1"/>
</dbReference>
<gene>
    <name evidence="14" type="ORF">XNOV1_A039262</name>
</gene>
<reference evidence="14" key="1">
    <citation type="submission" date="2023-08" db="EMBL/GenBank/DDBJ databases">
        <authorList>
            <person name="Alioto T."/>
            <person name="Alioto T."/>
            <person name="Gomez Garrido J."/>
        </authorList>
    </citation>
    <scope>NUCLEOTIDE SEQUENCE</scope>
</reference>
<keyword evidence="9" id="KW-0804">Transcription</keyword>
<proteinExistence type="inferred from homology"/>
<dbReference type="FunFam" id="3.30.160.60:FF:001480">
    <property type="entry name" value="Si:cabz01071911.3"/>
    <property type="match status" value="1"/>
</dbReference>
<feature type="compositionally biased region" description="Basic and acidic residues" evidence="12">
    <location>
        <begin position="341"/>
        <end position="363"/>
    </location>
</feature>
<evidence type="ECO:0000256" key="10">
    <source>
        <dbReference type="ARBA" id="ARBA00023242"/>
    </source>
</evidence>
<dbReference type="Proteomes" id="UP001178508">
    <property type="component" value="Chromosome 3"/>
</dbReference>
<feature type="region of interest" description="Disordered" evidence="12">
    <location>
        <begin position="125"/>
        <end position="296"/>
    </location>
</feature>
<evidence type="ECO:0000256" key="5">
    <source>
        <dbReference type="ARBA" id="ARBA00022771"/>
    </source>
</evidence>
<dbReference type="PANTHER" id="PTHR24393">
    <property type="entry name" value="ZINC FINGER PROTEIN"/>
    <property type="match status" value="1"/>
</dbReference>
<dbReference type="InterPro" id="IPR036236">
    <property type="entry name" value="Znf_C2H2_sf"/>
</dbReference>
<comment type="subcellular location">
    <subcellularLocation>
        <location evidence="1">Nucleus</location>
    </subcellularLocation>
</comment>
<feature type="domain" description="C2H2-type" evidence="13">
    <location>
        <begin position="574"/>
        <end position="601"/>
    </location>
</feature>
<dbReference type="GO" id="GO:0008270">
    <property type="term" value="F:zinc ion binding"/>
    <property type="evidence" value="ECO:0007669"/>
    <property type="project" value="UniProtKB-KW"/>
</dbReference>
<feature type="domain" description="C2H2-type" evidence="13">
    <location>
        <begin position="518"/>
        <end position="545"/>
    </location>
</feature>
<name>A0AAV1EZ30_XYRNO</name>
<dbReference type="SMART" id="SM00355">
    <property type="entry name" value="ZnF_C2H2"/>
    <property type="match status" value="8"/>
</dbReference>
<dbReference type="FunFam" id="3.30.160.60:FF:000624">
    <property type="entry name" value="zinc finger protein 697"/>
    <property type="match status" value="1"/>
</dbReference>
<evidence type="ECO:0000256" key="8">
    <source>
        <dbReference type="ARBA" id="ARBA00023125"/>
    </source>
</evidence>
<dbReference type="GO" id="GO:0005634">
    <property type="term" value="C:nucleus"/>
    <property type="evidence" value="ECO:0007669"/>
    <property type="project" value="UniProtKB-SubCell"/>
</dbReference>
<evidence type="ECO:0000256" key="3">
    <source>
        <dbReference type="ARBA" id="ARBA00022723"/>
    </source>
</evidence>
<evidence type="ECO:0000313" key="15">
    <source>
        <dbReference type="Proteomes" id="UP001178508"/>
    </source>
</evidence>
<dbReference type="EMBL" id="OY660866">
    <property type="protein sequence ID" value="CAJ1053905.1"/>
    <property type="molecule type" value="Genomic_DNA"/>
</dbReference>
<feature type="region of interest" description="Disordered" evidence="12">
    <location>
        <begin position="52"/>
        <end position="72"/>
    </location>
</feature>